<protein>
    <submittedName>
        <fullName evidence="2">DUF420 domain-containing protein</fullName>
    </submittedName>
</protein>
<dbReference type="PANTHER" id="PTHR37692:SF1">
    <property type="entry name" value="DUF420 DOMAIN-CONTAINING PROTEIN"/>
    <property type="match status" value="1"/>
</dbReference>
<feature type="transmembrane region" description="Helical" evidence="1">
    <location>
        <begin position="21"/>
        <end position="42"/>
    </location>
</feature>
<keyword evidence="1" id="KW-0472">Membrane</keyword>
<reference evidence="2 3" key="1">
    <citation type="submission" date="2020-04" db="EMBL/GenBank/DDBJ databases">
        <title>Luteolibacter sp. G-1-1-1 isolated from soil.</title>
        <authorList>
            <person name="Dahal R.H."/>
        </authorList>
    </citation>
    <scope>NUCLEOTIDE SEQUENCE [LARGE SCALE GENOMIC DNA]</scope>
    <source>
        <strain evidence="2 3">G-1-1-1</strain>
    </source>
</reference>
<feature type="transmembrane region" description="Helical" evidence="1">
    <location>
        <begin position="54"/>
        <end position="76"/>
    </location>
</feature>
<sequence>MTEERKEWLSRAPQDALSKKLGIIAWVLTAAVLGLVGLMRTVRIPLPEGVSFTFLPPVHAVLNSLVAVALIIALVAVKQGKIALHRKAIFAAMGLSVAFLLCYVAYHFTTVETRYGGTGAMRGVYFFFLITHIVLAGVSLPFILFTFIAGWTNRFAAHRRLAKWVFPIWLYVAVTGPICYLMLKPYY</sequence>
<evidence type="ECO:0000313" key="3">
    <source>
        <dbReference type="Proteomes" id="UP000501812"/>
    </source>
</evidence>
<evidence type="ECO:0000256" key="1">
    <source>
        <dbReference type="SAM" id="Phobius"/>
    </source>
</evidence>
<dbReference type="Pfam" id="PF04238">
    <property type="entry name" value="DUF420"/>
    <property type="match status" value="1"/>
</dbReference>
<evidence type="ECO:0000313" key="2">
    <source>
        <dbReference type="EMBL" id="QJE94560.1"/>
    </source>
</evidence>
<feature type="transmembrane region" description="Helical" evidence="1">
    <location>
        <begin position="126"/>
        <end position="152"/>
    </location>
</feature>
<dbReference type="Proteomes" id="UP000501812">
    <property type="component" value="Chromosome"/>
</dbReference>
<dbReference type="InterPro" id="IPR007352">
    <property type="entry name" value="DUF420"/>
</dbReference>
<organism evidence="2 3">
    <name type="scientific">Luteolibacter luteus</name>
    <dbReference type="NCBI Taxonomy" id="2728835"/>
    <lineage>
        <taxon>Bacteria</taxon>
        <taxon>Pseudomonadati</taxon>
        <taxon>Verrucomicrobiota</taxon>
        <taxon>Verrucomicrobiia</taxon>
        <taxon>Verrucomicrobiales</taxon>
        <taxon>Verrucomicrobiaceae</taxon>
        <taxon>Luteolibacter</taxon>
    </lineage>
</organism>
<gene>
    <name evidence="2" type="ORF">HHL09_01760</name>
</gene>
<dbReference type="KEGG" id="luo:HHL09_01760"/>
<keyword evidence="3" id="KW-1185">Reference proteome</keyword>
<keyword evidence="1" id="KW-1133">Transmembrane helix</keyword>
<dbReference type="RefSeq" id="WP_169452781.1">
    <property type="nucleotide sequence ID" value="NZ_CP051774.1"/>
</dbReference>
<dbReference type="AlphaFoldDB" id="A0A858RE16"/>
<name>A0A858RE16_9BACT</name>
<dbReference type="PANTHER" id="PTHR37692">
    <property type="entry name" value="HYPOTHETICAL MEMBRANE SPANNING PROTEIN"/>
    <property type="match status" value="1"/>
</dbReference>
<feature type="transmembrane region" description="Helical" evidence="1">
    <location>
        <begin position="164"/>
        <end position="183"/>
    </location>
</feature>
<feature type="transmembrane region" description="Helical" evidence="1">
    <location>
        <begin position="88"/>
        <end position="106"/>
    </location>
</feature>
<accession>A0A858RE16</accession>
<proteinExistence type="predicted"/>
<dbReference type="EMBL" id="CP051774">
    <property type="protein sequence ID" value="QJE94560.1"/>
    <property type="molecule type" value="Genomic_DNA"/>
</dbReference>
<keyword evidence="1" id="KW-0812">Transmembrane</keyword>